<keyword evidence="12" id="KW-1185">Reference proteome</keyword>
<evidence type="ECO:0000256" key="9">
    <source>
        <dbReference type="HAMAP-Rule" id="MF_00131"/>
    </source>
</evidence>
<sequence>MSLAPVFEAARAEGRAAFIAYYPAGYPTVDGSIEAIRAIVDAGADIVEVGLPYSDPMMDGPVIQAAADEALANGFRIADLFRVIREVTAAGGACVTMTYWNPVLQYGPERFAADLAAAGGHAVIIPDLIPEEAGAWLAAAEAHGVETIFLVAPSSTPERLARTVAAGSGFVYASSHMGVTGARDAVDSAAGRLVARVREATDLPVAVGLGVSTGAQAAEIAGFADGVIIGSALIRAAGESREALVALAGELAAGVRGEGAPR</sequence>
<evidence type="ECO:0000313" key="12">
    <source>
        <dbReference type="Proteomes" id="UP000185469"/>
    </source>
</evidence>
<dbReference type="STRING" id="1437874.CSPHI_07460"/>
<comment type="subunit">
    <text evidence="3 9">Tetramer of two alpha and two beta chains.</text>
</comment>
<protein>
    <recommendedName>
        <fullName evidence="9">Tryptophan synthase alpha chain</fullName>
        <ecNumber evidence="9">4.2.1.20</ecNumber>
    </recommendedName>
</protein>
<dbReference type="EMBL" id="CP009248">
    <property type="protein sequence ID" value="APT90904.1"/>
    <property type="molecule type" value="Genomic_DNA"/>
</dbReference>
<dbReference type="Gene3D" id="3.20.20.70">
    <property type="entry name" value="Aldolase class I"/>
    <property type="match status" value="1"/>
</dbReference>
<organism evidence="11 12">
    <name type="scientific">Corynebacterium sphenisci DSM 44792</name>
    <dbReference type="NCBI Taxonomy" id="1437874"/>
    <lineage>
        <taxon>Bacteria</taxon>
        <taxon>Bacillati</taxon>
        <taxon>Actinomycetota</taxon>
        <taxon>Actinomycetes</taxon>
        <taxon>Mycobacteriales</taxon>
        <taxon>Corynebacteriaceae</taxon>
        <taxon>Corynebacterium</taxon>
    </lineage>
</organism>
<dbReference type="Pfam" id="PF00290">
    <property type="entry name" value="Trp_syntA"/>
    <property type="match status" value="1"/>
</dbReference>
<evidence type="ECO:0000256" key="7">
    <source>
        <dbReference type="ARBA" id="ARBA00023239"/>
    </source>
</evidence>
<dbReference type="EC" id="4.2.1.20" evidence="9"/>
<gene>
    <name evidence="9" type="primary">trpA</name>
    <name evidence="11" type="ORF">CSPHI_07460</name>
</gene>
<dbReference type="CDD" id="cd04724">
    <property type="entry name" value="Tryptophan_synthase_alpha"/>
    <property type="match status" value="1"/>
</dbReference>
<dbReference type="GO" id="GO:0004834">
    <property type="term" value="F:tryptophan synthase activity"/>
    <property type="evidence" value="ECO:0007669"/>
    <property type="project" value="UniProtKB-UniRule"/>
</dbReference>
<dbReference type="InterPro" id="IPR011060">
    <property type="entry name" value="RibuloseP-bd_barrel"/>
</dbReference>
<evidence type="ECO:0000313" key="11">
    <source>
        <dbReference type="EMBL" id="APT90904.1"/>
    </source>
</evidence>
<proteinExistence type="inferred from homology"/>
<dbReference type="RefSeq" id="WP_075692159.1">
    <property type="nucleotide sequence ID" value="NZ_CP009248.1"/>
</dbReference>
<dbReference type="PROSITE" id="PS00167">
    <property type="entry name" value="TRP_SYNTHASE_ALPHA"/>
    <property type="match status" value="1"/>
</dbReference>
<comment type="pathway">
    <text evidence="2 9">Amino-acid biosynthesis; L-tryptophan biosynthesis; L-tryptophan from chorismate: step 5/5.</text>
</comment>
<evidence type="ECO:0000256" key="5">
    <source>
        <dbReference type="ARBA" id="ARBA00022822"/>
    </source>
</evidence>
<keyword evidence="7 9" id="KW-0456">Lyase</keyword>
<accession>A0A1L7CYK4</accession>
<dbReference type="InterPro" id="IPR013785">
    <property type="entry name" value="Aldolase_TIM"/>
</dbReference>
<evidence type="ECO:0000256" key="4">
    <source>
        <dbReference type="ARBA" id="ARBA00022605"/>
    </source>
</evidence>
<evidence type="ECO:0000256" key="1">
    <source>
        <dbReference type="ARBA" id="ARBA00003365"/>
    </source>
</evidence>
<dbReference type="Proteomes" id="UP000185469">
    <property type="component" value="Chromosome"/>
</dbReference>
<evidence type="ECO:0000256" key="10">
    <source>
        <dbReference type="RuleBase" id="RU003662"/>
    </source>
</evidence>
<dbReference type="InterPro" id="IPR018204">
    <property type="entry name" value="Trp_synthase_alpha_AS"/>
</dbReference>
<dbReference type="NCBIfam" id="TIGR00262">
    <property type="entry name" value="trpA"/>
    <property type="match status" value="1"/>
</dbReference>
<comment type="similarity">
    <text evidence="9 10">Belongs to the TrpA family.</text>
</comment>
<evidence type="ECO:0000256" key="3">
    <source>
        <dbReference type="ARBA" id="ARBA00011270"/>
    </source>
</evidence>
<dbReference type="PANTHER" id="PTHR43406:SF1">
    <property type="entry name" value="TRYPTOPHAN SYNTHASE ALPHA CHAIN, CHLOROPLASTIC"/>
    <property type="match status" value="1"/>
</dbReference>
<name>A0A1L7CYK4_9CORY</name>
<dbReference type="HAMAP" id="MF_00131">
    <property type="entry name" value="Trp_synth_alpha"/>
    <property type="match status" value="1"/>
</dbReference>
<feature type="active site" description="Proton acceptor" evidence="9">
    <location>
        <position position="48"/>
    </location>
</feature>
<evidence type="ECO:0000256" key="6">
    <source>
        <dbReference type="ARBA" id="ARBA00023141"/>
    </source>
</evidence>
<dbReference type="PANTHER" id="PTHR43406">
    <property type="entry name" value="TRYPTOPHAN SYNTHASE, ALPHA CHAIN"/>
    <property type="match status" value="1"/>
</dbReference>
<comment type="catalytic activity">
    <reaction evidence="8 9">
        <text>(1S,2R)-1-C-(indol-3-yl)glycerol 3-phosphate + L-serine = D-glyceraldehyde 3-phosphate + L-tryptophan + H2O</text>
        <dbReference type="Rhea" id="RHEA:10532"/>
        <dbReference type="ChEBI" id="CHEBI:15377"/>
        <dbReference type="ChEBI" id="CHEBI:33384"/>
        <dbReference type="ChEBI" id="CHEBI:57912"/>
        <dbReference type="ChEBI" id="CHEBI:58866"/>
        <dbReference type="ChEBI" id="CHEBI:59776"/>
        <dbReference type="EC" id="4.2.1.20"/>
    </reaction>
</comment>
<dbReference type="GO" id="GO:0005829">
    <property type="term" value="C:cytosol"/>
    <property type="evidence" value="ECO:0007669"/>
    <property type="project" value="TreeGrafter"/>
</dbReference>
<evidence type="ECO:0000256" key="2">
    <source>
        <dbReference type="ARBA" id="ARBA00004733"/>
    </source>
</evidence>
<dbReference type="InterPro" id="IPR002028">
    <property type="entry name" value="Trp_synthase_suA"/>
</dbReference>
<dbReference type="FunFam" id="3.20.20.70:FF:000037">
    <property type="entry name" value="Tryptophan synthase alpha chain"/>
    <property type="match status" value="1"/>
</dbReference>
<dbReference type="UniPathway" id="UPA00035">
    <property type="reaction ID" value="UER00044"/>
</dbReference>
<keyword evidence="5 9" id="KW-0822">Tryptophan biosynthesis</keyword>
<feature type="active site" description="Proton acceptor" evidence="9">
    <location>
        <position position="59"/>
    </location>
</feature>
<dbReference type="OrthoDB" id="9804578at2"/>
<comment type="function">
    <text evidence="1 9">The alpha subunit is responsible for the aldol cleavage of indoleglycerol phosphate to indole and glyceraldehyde 3-phosphate.</text>
</comment>
<dbReference type="AlphaFoldDB" id="A0A1L7CYK4"/>
<reference evidence="11 12" key="1">
    <citation type="submission" date="2014-08" db="EMBL/GenBank/DDBJ databases">
        <title>Complete genome sequence of Corynebacterium sphenisci CECT 5990(T) (=DSM 44792(T)), isolated from healthy wild penguins.</title>
        <authorList>
            <person name="Ruckert C."/>
            <person name="Albersmeier A."/>
            <person name="Winkler A."/>
            <person name="Kalinowski J."/>
        </authorList>
    </citation>
    <scope>NUCLEOTIDE SEQUENCE [LARGE SCALE GENOMIC DNA]</scope>
    <source>
        <strain evidence="11 12">DSM 44792</strain>
    </source>
</reference>
<keyword evidence="4 9" id="KW-0028">Amino-acid biosynthesis</keyword>
<dbReference type="KEGG" id="csph:CSPHI_07460"/>
<evidence type="ECO:0000256" key="8">
    <source>
        <dbReference type="ARBA" id="ARBA00049047"/>
    </source>
</evidence>
<keyword evidence="6 9" id="KW-0057">Aromatic amino acid biosynthesis</keyword>
<dbReference type="SUPFAM" id="SSF51366">
    <property type="entry name" value="Ribulose-phoshate binding barrel"/>
    <property type="match status" value="1"/>
</dbReference>